<proteinExistence type="predicted"/>
<name>A0A1H1SU62_9MICO</name>
<dbReference type="Pfam" id="PF18317">
    <property type="entry name" value="SDH_C"/>
    <property type="match status" value="1"/>
</dbReference>
<dbReference type="InterPro" id="IPR046346">
    <property type="entry name" value="Aminoacid_DH-like_N_sf"/>
</dbReference>
<dbReference type="GO" id="GO:0050661">
    <property type="term" value="F:NADP binding"/>
    <property type="evidence" value="ECO:0007669"/>
    <property type="project" value="TreeGrafter"/>
</dbReference>
<dbReference type="Gene3D" id="3.40.50.720">
    <property type="entry name" value="NAD(P)-binding Rossmann-like Domain"/>
    <property type="match status" value="1"/>
</dbReference>
<dbReference type="InterPro" id="IPR013708">
    <property type="entry name" value="Shikimate_DH-bd_N"/>
</dbReference>
<evidence type="ECO:0000313" key="5">
    <source>
        <dbReference type="EMBL" id="SDS51481.1"/>
    </source>
</evidence>
<dbReference type="InterPro" id="IPR022893">
    <property type="entry name" value="Shikimate_DH_fam"/>
</dbReference>
<sequence length="297" mass="30769">MAESTSSTAQRSFLLGLIGTNVAGSLTPPMHEAESLRQGLSLVYRPIDPSMMGSPIVDQAGEPDWPTVVERAVDFGYSGFNVTHPAKRGVIPALDELDEDAELLGAVNTITMTHGRLIGRNTDHRGFTEALAAIAVDPKQGEVVQVGAGGAGAAAAYALLSAGVPRLSITDIDPVSAQSLVGRMSAAFDASRMRVLAPEKTPGVIREAVGLVNATPIGMVGVSGASPIDLDLLRPGLWVGDVIYRPRRTQLVEAAEAVGAPAFGGARMAVGQAAASFELFTGRAADHEAMLATFEGT</sequence>
<dbReference type="GO" id="GO:0009073">
    <property type="term" value="P:aromatic amino acid family biosynthetic process"/>
    <property type="evidence" value="ECO:0007669"/>
    <property type="project" value="UniProtKB-KW"/>
</dbReference>
<dbReference type="GO" id="GO:0005829">
    <property type="term" value="C:cytosol"/>
    <property type="evidence" value="ECO:0007669"/>
    <property type="project" value="TreeGrafter"/>
</dbReference>
<keyword evidence="2" id="KW-0057">Aromatic amino acid biosynthesis</keyword>
<evidence type="ECO:0000313" key="6">
    <source>
        <dbReference type="Proteomes" id="UP000199597"/>
    </source>
</evidence>
<evidence type="ECO:0000256" key="2">
    <source>
        <dbReference type="ARBA" id="ARBA00023141"/>
    </source>
</evidence>
<evidence type="ECO:0000256" key="1">
    <source>
        <dbReference type="ARBA" id="ARBA00004871"/>
    </source>
</evidence>
<evidence type="ECO:0000259" key="3">
    <source>
        <dbReference type="Pfam" id="PF08501"/>
    </source>
</evidence>
<dbReference type="InterPro" id="IPR036291">
    <property type="entry name" value="NAD(P)-bd_dom_sf"/>
</dbReference>
<dbReference type="AlphaFoldDB" id="A0A1H1SU62"/>
<dbReference type="SUPFAM" id="SSF53223">
    <property type="entry name" value="Aminoacid dehydrogenase-like, N-terminal domain"/>
    <property type="match status" value="1"/>
</dbReference>
<evidence type="ECO:0000259" key="4">
    <source>
        <dbReference type="Pfam" id="PF18317"/>
    </source>
</evidence>
<organism evidence="5 6">
    <name type="scientific">Brevibacterium siliguriense</name>
    <dbReference type="NCBI Taxonomy" id="1136497"/>
    <lineage>
        <taxon>Bacteria</taxon>
        <taxon>Bacillati</taxon>
        <taxon>Actinomycetota</taxon>
        <taxon>Actinomycetes</taxon>
        <taxon>Micrococcales</taxon>
        <taxon>Brevibacteriaceae</taxon>
        <taxon>Brevibacterium</taxon>
    </lineage>
</organism>
<gene>
    <name evidence="5" type="ORF">SAMN04489752_1874</name>
</gene>
<dbReference type="RefSeq" id="WP_157689064.1">
    <property type="nucleotide sequence ID" value="NZ_LT629766.1"/>
</dbReference>
<dbReference type="InterPro" id="IPR041121">
    <property type="entry name" value="SDH_C"/>
</dbReference>
<dbReference type="STRING" id="1136497.SAMN04489752_1874"/>
<dbReference type="Proteomes" id="UP000199597">
    <property type="component" value="Chromosome I"/>
</dbReference>
<keyword evidence="2" id="KW-0028">Amino-acid biosynthesis</keyword>
<comment type="pathway">
    <text evidence="1">Metabolic intermediate biosynthesis; chorismate biosynthesis; chorismate from D-erythrose 4-phosphate and phosphoenolpyruvate: step 4/7.</text>
</comment>
<dbReference type="Pfam" id="PF08501">
    <property type="entry name" value="Shikimate_dh_N"/>
    <property type="match status" value="1"/>
</dbReference>
<keyword evidence="6" id="KW-1185">Reference proteome</keyword>
<feature type="domain" description="Shikimate dehydrogenase substrate binding N-terminal" evidence="3">
    <location>
        <begin position="17"/>
        <end position="110"/>
    </location>
</feature>
<dbReference type="GO" id="GO:0009423">
    <property type="term" value="P:chorismate biosynthetic process"/>
    <property type="evidence" value="ECO:0007669"/>
    <property type="project" value="TreeGrafter"/>
</dbReference>
<dbReference type="GO" id="GO:0004764">
    <property type="term" value="F:shikimate 3-dehydrogenase (NADP+) activity"/>
    <property type="evidence" value="ECO:0007669"/>
    <property type="project" value="InterPro"/>
</dbReference>
<reference evidence="6" key="1">
    <citation type="submission" date="2016-10" db="EMBL/GenBank/DDBJ databases">
        <authorList>
            <person name="Varghese N."/>
            <person name="Submissions S."/>
        </authorList>
    </citation>
    <scope>NUCLEOTIDE SEQUENCE [LARGE SCALE GENOMIC DNA]</scope>
    <source>
        <strain evidence="6">DSM 23676</strain>
    </source>
</reference>
<dbReference type="OrthoDB" id="9776868at2"/>
<feature type="domain" description="SDH C-terminal" evidence="4">
    <location>
        <begin position="265"/>
        <end position="292"/>
    </location>
</feature>
<protein>
    <submittedName>
        <fullName evidence="5">Shikimate dehydrogenase</fullName>
    </submittedName>
</protein>
<dbReference type="SUPFAM" id="SSF51735">
    <property type="entry name" value="NAD(P)-binding Rossmann-fold domains"/>
    <property type="match status" value="1"/>
</dbReference>
<dbReference type="NCBIfam" id="NF009201">
    <property type="entry name" value="PRK12549.1"/>
    <property type="match status" value="1"/>
</dbReference>
<dbReference type="Gene3D" id="3.40.50.10860">
    <property type="entry name" value="Leucine Dehydrogenase, chain A, domain 1"/>
    <property type="match status" value="1"/>
</dbReference>
<dbReference type="EMBL" id="LT629766">
    <property type="protein sequence ID" value="SDS51481.1"/>
    <property type="molecule type" value="Genomic_DNA"/>
</dbReference>
<dbReference type="PANTHER" id="PTHR21089">
    <property type="entry name" value="SHIKIMATE DEHYDROGENASE"/>
    <property type="match status" value="1"/>
</dbReference>
<accession>A0A1H1SU62</accession>
<dbReference type="PANTHER" id="PTHR21089:SF1">
    <property type="entry name" value="BIFUNCTIONAL 3-DEHYDROQUINATE DEHYDRATASE_SHIKIMATE DEHYDROGENASE, CHLOROPLASTIC"/>
    <property type="match status" value="1"/>
</dbReference>
<dbReference type="GO" id="GO:0019632">
    <property type="term" value="P:shikimate metabolic process"/>
    <property type="evidence" value="ECO:0007669"/>
    <property type="project" value="TreeGrafter"/>
</dbReference>